<reference evidence="3" key="1">
    <citation type="submission" date="2023-05" db="EMBL/GenBank/DDBJ databases">
        <authorList>
            <person name="Huff M."/>
        </authorList>
    </citation>
    <scope>NUCLEOTIDE SEQUENCE</scope>
</reference>
<keyword evidence="4" id="KW-1185">Reference proteome</keyword>
<name>A0AAD1Z947_9LAMI</name>
<organism evidence="3 4">
    <name type="scientific">Fraxinus pennsylvanica</name>
    <dbReference type="NCBI Taxonomy" id="56036"/>
    <lineage>
        <taxon>Eukaryota</taxon>
        <taxon>Viridiplantae</taxon>
        <taxon>Streptophyta</taxon>
        <taxon>Embryophyta</taxon>
        <taxon>Tracheophyta</taxon>
        <taxon>Spermatophyta</taxon>
        <taxon>Magnoliopsida</taxon>
        <taxon>eudicotyledons</taxon>
        <taxon>Gunneridae</taxon>
        <taxon>Pentapetalae</taxon>
        <taxon>asterids</taxon>
        <taxon>lamiids</taxon>
        <taxon>Lamiales</taxon>
        <taxon>Oleaceae</taxon>
        <taxon>Oleeae</taxon>
        <taxon>Fraxinus</taxon>
    </lineage>
</organism>
<keyword evidence="1" id="KW-0805">Transcription regulation</keyword>
<dbReference type="PANTHER" id="PTHR47573:SF1">
    <property type="entry name" value="PROTEIN AF-9 HOMOLOG"/>
    <property type="match status" value="1"/>
</dbReference>
<dbReference type="Gene3D" id="2.60.40.1970">
    <property type="entry name" value="YEATS domain"/>
    <property type="match status" value="1"/>
</dbReference>
<evidence type="ECO:0000313" key="4">
    <source>
        <dbReference type="Proteomes" id="UP000834106"/>
    </source>
</evidence>
<dbReference type="InterPro" id="IPR038704">
    <property type="entry name" value="YEAST_sf"/>
</dbReference>
<protein>
    <submittedName>
        <fullName evidence="3">Uncharacterized protein</fullName>
    </submittedName>
</protein>
<dbReference type="PANTHER" id="PTHR47573">
    <property type="entry name" value="PROTEIN AF-9 HOMOLOG"/>
    <property type="match status" value="1"/>
</dbReference>
<evidence type="ECO:0000313" key="3">
    <source>
        <dbReference type="EMBL" id="CAI9765467.1"/>
    </source>
</evidence>
<gene>
    <name evidence="3" type="ORF">FPE_LOCUS12897</name>
</gene>
<keyword evidence="2" id="KW-0804">Transcription</keyword>
<dbReference type="InterPro" id="IPR005033">
    <property type="entry name" value="YEATS"/>
</dbReference>
<evidence type="ECO:0000256" key="2">
    <source>
        <dbReference type="ARBA" id="ARBA00023163"/>
    </source>
</evidence>
<dbReference type="AlphaFoldDB" id="A0AAD1Z947"/>
<dbReference type="Proteomes" id="UP000834106">
    <property type="component" value="Chromosome 7"/>
</dbReference>
<sequence>MSGNQVCLALGERNYVASKDWYHHLKLYPEDESGPLSTKKPVVAESYDEIVFLEPSEGLLSQMKNHPAVIVPRPPADITLPPAARWWLAMLTKWMQCGFGVGGLWTQAVIVVERGVVYSGYGWRDFVVVMVWKQ</sequence>
<proteinExistence type="predicted"/>
<accession>A0AAD1Z947</accession>
<dbReference type="GO" id="GO:0005634">
    <property type="term" value="C:nucleus"/>
    <property type="evidence" value="ECO:0007669"/>
    <property type="project" value="UniProtKB-ARBA"/>
</dbReference>
<dbReference type="GO" id="GO:0006355">
    <property type="term" value="P:regulation of DNA-templated transcription"/>
    <property type="evidence" value="ECO:0007669"/>
    <property type="project" value="InterPro"/>
</dbReference>
<dbReference type="EMBL" id="OU503042">
    <property type="protein sequence ID" value="CAI9765467.1"/>
    <property type="molecule type" value="Genomic_DNA"/>
</dbReference>
<evidence type="ECO:0000256" key="1">
    <source>
        <dbReference type="ARBA" id="ARBA00023015"/>
    </source>
</evidence>